<evidence type="ECO:0000313" key="2">
    <source>
        <dbReference type="Proteomes" id="UP001430149"/>
    </source>
</evidence>
<dbReference type="InterPro" id="IPR036397">
    <property type="entry name" value="RNaseH_sf"/>
</dbReference>
<proteinExistence type="predicted"/>
<organism evidence="1 2">
    <name type="scientific">Dyella flava</name>
    <dbReference type="NCBI Taxonomy" id="1920170"/>
    <lineage>
        <taxon>Bacteria</taxon>
        <taxon>Pseudomonadati</taxon>
        <taxon>Pseudomonadota</taxon>
        <taxon>Gammaproteobacteria</taxon>
        <taxon>Lysobacterales</taxon>
        <taxon>Rhodanobacteraceae</taxon>
        <taxon>Dyella</taxon>
    </lineage>
</organism>
<sequence>MVTNNAQMKLPFVDEERLGGLSELDRQNVYERAGYGLPQIHQIEWMVAESGQRVVGKGALNNVRVHFASRKNGSVRILESHTCERVFAYEMELDPDVLGYYAQIPCRRIVRKGRNGAPHISSATLDFLVFRRDRVELVECKTRGWLQKHEGDGDWVKVIDGWTCQPYEQWARERGISFHVWAPPAPVASYLRTLEAMYAVKGSTPTAEELRTAERALALLANRPYSIEELEQELAGFRERVALVLLADQRCYGLLKSTPISQGQHFYLYSVKEQAKQADGLALQGLVEASSQPVALDAITLASTSDYKATKNRLARLERIAQGLEKPTVRMSQLARTVKEALSQGRSALTACLTGYGKSGNREGRLDPIQRQCLEWVIRVKWNRGKVTNQNGLWFELEKECERHNVKPPGRTTLRRYLCEEDKTKRALATGGMRAYQSTKPVSDPVYRSGTAIGFCHTLHIDSSQFDDRCAPIVELGFPAEKPWFYIGTDEATSCPMAHALIFGHARTDGVAILLREFVHRHGFLPSIIILDRGPENDSDWLQTFCLEKGITLLYAPTGGSRYNSQAECCIRQINISVAHELPGSTKPDMKGRSVDGKFKSRKTARLAFMTIAGAFEEYVYGDLPSTPGEDGLTPIERRDDAMEKYGVMGITQKFDDGFLIQTSVPIKFKGKATEKRGVRIDRGIFTSEALRMLLRVSQPEEVRQDCVDPSVLYVKVRSTWVKAFHSAILTIASMSTKERLFELLWGPSAKQRKRKLKLEIDRNRHHRNQAHAAMQAHAQVASPVNSDDEVSVINADTEAESGMAQASWGDIPVLIGE</sequence>
<dbReference type="RefSeq" id="WP_204679207.1">
    <property type="nucleotide sequence ID" value="NZ_BSNR01000006.1"/>
</dbReference>
<dbReference type="SUPFAM" id="SSF53098">
    <property type="entry name" value="Ribonuclease H-like"/>
    <property type="match status" value="1"/>
</dbReference>
<reference evidence="1" key="1">
    <citation type="submission" date="2020-10" db="EMBL/GenBank/DDBJ databases">
        <title>Phylogeny of dyella-like bacteria.</title>
        <authorList>
            <person name="Fu J."/>
        </authorList>
    </citation>
    <scope>NUCLEOTIDE SEQUENCE</scope>
    <source>
        <strain evidence="1">DHOC52</strain>
    </source>
</reference>
<evidence type="ECO:0008006" key="3">
    <source>
        <dbReference type="Google" id="ProtNLM"/>
    </source>
</evidence>
<dbReference type="Proteomes" id="UP001430149">
    <property type="component" value="Unassembled WGS sequence"/>
</dbReference>
<keyword evidence="2" id="KW-1185">Reference proteome</keyword>
<comment type="caution">
    <text evidence="1">The sequence shown here is derived from an EMBL/GenBank/DDBJ whole genome shotgun (WGS) entry which is preliminary data.</text>
</comment>
<name>A0ABS2JZ46_9GAMM</name>
<gene>
    <name evidence="1" type="ORF">ISP19_02085</name>
</gene>
<protein>
    <recommendedName>
        <fullName evidence="3">Transposase</fullName>
    </recommendedName>
</protein>
<dbReference type="InterPro" id="IPR012337">
    <property type="entry name" value="RNaseH-like_sf"/>
</dbReference>
<evidence type="ECO:0000313" key="1">
    <source>
        <dbReference type="EMBL" id="MBM7124156.1"/>
    </source>
</evidence>
<dbReference type="EMBL" id="JADIKE010000024">
    <property type="protein sequence ID" value="MBM7124156.1"/>
    <property type="molecule type" value="Genomic_DNA"/>
</dbReference>
<dbReference type="Gene3D" id="3.30.420.10">
    <property type="entry name" value="Ribonuclease H-like superfamily/Ribonuclease H"/>
    <property type="match status" value="1"/>
</dbReference>
<accession>A0ABS2JZ46</accession>